<dbReference type="InterPro" id="IPR014719">
    <property type="entry name" value="Ribosomal_bL12_C/ClpS-like"/>
</dbReference>
<dbReference type="GO" id="GO:0022625">
    <property type="term" value="C:cytosolic large ribosomal subunit"/>
    <property type="evidence" value="ECO:0007669"/>
    <property type="project" value="TreeGrafter"/>
</dbReference>
<dbReference type="GO" id="GO:0003735">
    <property type="term" value="F:structural constituent of ribosome"/>
    <property type="evidence" value="ECO:0007669"/>
    <property type="project" value="InterPro"/>
</dbReference>
<dbReference type="GO" id="GO:0006412">
    <property type="term" value="P:translation"/>
    <property type="evidence" value="ECO:0007669"/>
    <property type="project" value="UniProtKB-UniRule"/>
</dbReference>
<feature type="domain" description="Large ribosomal subunit protein bL12 oligomerization" evidence="6">
    <location>
        <begin position="2"/>
        <end position="46"/>
    </location>
</feature>
<dbReference type="Proteomes" id="UP000176568">
    <property type="component" value="Unassembled WGS sequence"/>
</dbReference>
<evidence type="ECO:0000259" key="5">
    <source>
        <dbReference type="Pfam" id="PF00542"/>
    </source>
</evidence>
<dbReference type="Gene3D" id="1.20.5.710">
    <property type="entry name" value="Single helix bin"/>
    <property type="match status" value="1"/>
</dbReference>
<evidence type="ECO:0000313" key="8">
    <source>
        <dbReference type="Proteomes" id="UP000176568"/>
    </source>
</evidence>
<dbReference type="SUPFAM" id="SSF54736">
    <property type="entry name" value="ClpS-like"/>
    <property type="match status" value="1"/>
</dbReference>
<comment type="subunit">
    <text evidence="4">Homodimer. Part of the ribosomal stalk of the 50S ribosomal subunit. Forms a multimeric L10(L12)X complex, where L10 forms an elongated spine to which 2 to 4 L12 dimers bind in a sequential fashion. Binds GTP-bound translation factors.</text>
</comment>
<feature type="domain" description="Large ribosomal subunit protein bL12 C-terminal" evidence="5">
    <location>
        <begin position="52"/>
        <end position="118"/>
    </location>
</feature>
<comment type="function">
    <text evidence="4">Forms part of the ribosomal stalk which helps the ribosome interact with GTP-bound translation factors. Is thus essential for accurate translation.</text>
</comment>
<sequence>MTQDQIIEAVEKMSVLELHTLVKAIEEKWGVSATAVAAAGPAAEAAEEKSSFNVQLADAGAQKVQVIKAIKDALGLGLKEAKDLVDAAPAMLKEGMKKEDADKLKAAVEAAGGKVELK</sequence>
<keyword evidence="2 4" id="KW-0689">Ribosomal protein</keyword>
<name>A0A1F4Y277_9BACT</name>
<dbReference type="PANTHER" id="PTHR45987">
    <property type="entry name" value="39S RIBOSOMAL PROTEIN L12"/>
    <property type="match status" value="1"/>
</dbReference>
<protein>
    <recommendedName>
        <fullName evidence="4">Large ribosomal subunit protein bL12</fullName>
    </recommendedName>
</protein>
<dbReference type="Gene3D" id="3.30.1390.10">
    <property type="match status" value="1"/>
</dbReference>
<keyword evidence="3 4" id="KW-0687">Ribonucleoprotein</keyword>
<dbReference type="Pfam" id="PF16320">
    <property type="entry name" value="Ribosomal_L12_N"/>
    <property type="match status" value="1"/>
</dbReference>
<comment type="caution">
    <text evidence="7">The sequence shown here is derived from an EMBL/GenBank/DDBJ whole genome shotgun (WGS) entry which is preliminary data.</text>
</comment>
<reference evidence="7 8" key="1">
    <citation type="journal article" date="2016" name="Nat. Commun.">
        <title>Thousands of microbial genomes shed light on interconnected biogeochemical processes in an aquifer system.</title>
        <authorList>
            <person name="Anantharaman K."/>
            <person name="Brown C.T."/>
            <person name="Hug L.A."/>
            <person name="Sharon I."/>
            <person name="Castelle C.J."/>
            <person name="Probst A.J."/>
            <person name="Thomas B.C."/>
            <person name="Singh A."/>
            <person name="Wilkins M.J."/>
            <person name="Karaoz U."/>
            <person name="Brodie E.L."/>
            <person name="Williams K.H."/>
            <person name="Hubbard S.S."/>
            <person name="Banfield J.F."/>
        </authorList>
    </citation>
    <scope>NUCLEOTIDE SEQUENCE [LARGE SCALE GENOMIC DNA]</scope>
</reference>
<dbReference type="Pfam" id="PF00542">
    <property type="entry name" value="Ribosomal_L12"/>
    <property type="match status" value="1"/>
</dbReference>
<dbReference type="InterPro" id="IPR000206">
    <property type="entry name" value="Ribosomal_bL12"/>
</dbReference>
<dbReference type="PANTHER" id="PTHR45987:SF4">
    <property type="entry name" value="LARGE RIBOSOMAL SUBUNIT PROTEIN BL12M"/>
    <property type="match status" value="1"/>
</dbReference>
<dbReference type="GO" id="GO:0003729">
    <property type="term" value="F:mRNA binding"/>
    <property type="evidence" value="ECO:0007669"/>
    <property type="project" value="TreeGrafter"/>
</dbReference>
<evidence type="ECO:0000313" key="7">
    <source>
        <dbReference type="EMBL" id="OGC88049.1"/>
    </source>
</evidence>
<dbReference type="EMBL" id="MEXB01000013">
    <property type="protein sequence ID" value="OGC88049.1"/>
    <property type="molecule type" value="Genomic_DNA"/>
</dbReference>
<dbReference type="SUPFAM" id="SSF48300">
    <property type="entry name" value="Ribosomal protein L7/12, oligomerisation (N-terminal) domain"/>
    <property type="match status" value="1"/>
</dbReference>
<dbReference type="InterPro" id="IPR036235">
    <property type="entry name" value="Ribosomal_bL12_oligo_N_sf"/>
</dbReference>
<dbReference type="NCBIfam" id="TIGR00855">
    <property type="entry name" value="L12"/>
    <property type="match status" value="1"/>
</dbReference>
<evidence type="ECO:0000256" key="1">
    <source>
        <dbReference type="ARBA" id="ARBA00007197"/>
    </source>
</evidence>
<dbReference type="STRING" id="1797247.A2419_00275"/>
<dbReference type="FunFam" id="3.30.1390.10:FF:000001">
    <property type="entry name" value="50S ribosomal protein L7/L12"/>
    <property type="match status" value="1"/>
</dbReference>
<dbReference type="AlphaFoldDB" id="A0A1F4Y277"/>
<evidence type="ECO:0000259" key="6">
    <source>
        <dbReference type="Pfam" id="PF16320"/>
    </source>
</evidence>
<accession>A0A1F4Y277</accession>
<evidence type="ECO:0000256" key="4">
    <source>
        <dbReference type="HAMAP-Rule" id="MF_00368"/>
    </source>
</evidence>
<evidence type="ECO:0000256" key="2">
    <source>
        <dbReference type="ARBA" id="ARBA00022980"/>
    </source>
</evidence>
<evidence type="ECO:0000256" key="3">
    <source>
        <dbReference type="ARBA" id="ARBA00023274"/>
    </source>
</evidence>
<dbReference type="InterPro" id="IPR008932">
    <property type="entry name" value="Ribosomal_bL12_oligo"/>
</dbReference>
<proteinExistence type="inferred from homology"/>
<dbReference type="InterPro" id="IPR013823">
    <property type="entry name" value="Ribosomal_bL12_C"/>
</dbReference>
<gene>
    <name evidence="4" type="primary">rplL</name>
    <name evidence="7" type="ORF">A2419_00275</name>
</gene>
<organism evidence="7 8">
    <name type="scientific">Candidatus Adlerbacteria bacterium RIFOXYC1_FULL_48_26</name>
    <dbReference type="NCBI Taxonomy" id="1797247"/>
    <lineage>
        <taxon>Bacteria</taxon>
        <taxon>Candidatus Adleribacteriota</taxon>
    </lineage>
</organism>
<dbReference type="CDD" id="cd00387">
    <property type="entry name" value="Ribosomal_L7_L12"/>
    <property type="match status" value="1"/>
</dbReference>
<comment type="similarity">
    <text evidence="1 4">Belongs to the bacterial ribosomal protein bL12 family.</text>
</comment>
<dbReference type="HAMAP" id="MF_00368">
    <property type="entry name" value="Ribosomal_bL12"/>
    <property type="match status" value="1"/>
</dbReference>